<reference evidence="9" key="1">
    <citation type="submission" date="2016-04" db="EMBL/GenBank/DDBJ databases">
        <title>Comparative genomics of biotechnologically important yeasts.</title>
        <authorList>
            <consortium name="DOE Joint Genome Institute"/>
            <person name="Riley R."/>
            <person name="Haridas S."/>
            <person name="Wolfe K.H."/>
            <person name="Lopes M.R."/>
            <person name="Hittinger C.T."/>
            <person name="Goker M."/>
            <person name="Salamov A."/>
            <person name="Wisecaver J."/>
            <person name="Long T.M."/>
            <person name="Aerts A.L."/>
            <person name="Barry K."/>
            <person name="Choi C."/>
            <person name="Clum A."/>
            <person name="Coughlan A.Y."/>
            <person name="Deshpande S."/>
            <person name="Douglass A.P."/>
            <person name="Hanson S.J."/>
            <person name="Klenk H.-P."/>
            <person name="Labutti K."/>
            <person name="Lapidus A."/>
            <person name="Lindquist E."/>
            <person name="Lipzen A."/>
            <person name="Meier-Kolthoff J.P."/>
            <person name="Ohm R.A."/>
            <person name="Otillar R.P."/>
            <person name="Pangilinan J."/>
            <person name="Peng Y."/>
            <person name="Rokas A."/>
            <person name="Rosa C.A."/>
            <person name="Scheuner C."/>
            <person name="Sibirny A.A."/>
            <person name="Slot J.C."/>
            <person name="Stielow J.B."/>
            <person name="Sun H."/>
            <person name="Kurtzman C.P."/>
            <person name="Blackwell M."/>
            <person name="Grigoriev I.V."/>
            <person name="Jeffries T.W."/>
        </authorList>
    </citation>
    <scope>NUCLEOTIDE SEQUENCE [LARGE SCALE GENOMIC DNA]</scope>
    <source>
        <strain evidence="9">NRRL YB-2248</strain>
    </source>
</reference>
<evidence type="ECO:0000259" key="7">
    <source>
        <dbReference type="Pfam" id="PF05460"/>
    </source>
</evidence>
<comment type="similarity">
    <text evidence="2">Belongs to the ORC6 family.</text>
</comment>
<name>A0A1E4T005_9ASCO</name>
<sequence>MSNQFILNAFRDILPTESEPFPKELTDYANLLYLTSKSKASLTPQFEVARYHICCYLSAEKFATEFELAEPSVNKIPVPQRKIRSLVNEFKRSLINGGRQSAPTTPKKRRAESQLATPQSSGKKKLVSSYDSVRSNAKHLHSPLTPASTPQKHGRIQKRLEHGDSDIEDDKEEPTYDNPYVTPTSTPSKKRITSITKPKTSSIKDKLQMAANEKDEDDIEEEQWQDVPMKKEKIAKQKPKSKVGKTDGSTGTITTAHLVSFCNRFYLPEEITKNILKTFQDYHYRIRNSWGLLCGLVSIAYLRMNSERVESQLGFKSKFYKNLQLLQNGKLKFEELTNWIKLVENLCGHEKWIRDLDDLYNLKSESQLPFGIPSLNSFISADTCYFSNRMADEYETWVEKISRGRAIE</sequence>
<feature type="region of interest" description="Disordered" evidence="6">
    <location>
        <begin position="94"/>
        <end position="198"/>
    </location>
</feature>
<evidence type="ECO:0000256" key="3">
    <source>
        <dbReference type="ARBA" id="ARBA00022705"/>
    </source>
</evidence>
<dbReference type="GO" id="GO:0003677">
    <property type="term" value="F:DNA binding"/>
    <property type="evidence" value="ECO:0007669"/>
    <property type="project" value="UniProtKB-KW"/>
</dbReference>
<dbReference type="EMBL" id="KV453854">
    <property type="protein sequence ID" value="ODV85042.1"/>
    <property type="molecule type" value="Genomic_DNA"/>
</dbReference>
<dbReference type="STRING" id="983967.A0A1E4T005"/>
<dbReference type="Proteomes" id="UP000094801">
    <property type="component" value="Unassembled WGS sequence"/>
</dbReference>
<accession>A0A1E4T005</accession>
<dbReference type="AlphaFoldDB" id="A0A1E4T005"/>
<evidence type="ECO:0000313" key="9">
    <source>
        <dbReference type="Proteomes" id="UP000094801"/>
    </source>
</evidence>
<dbReference type="GO" id="GO:0006260">
    <property type="term" value="P:DNA replication"/>
    <property type="evidence" value="ECO:0007669"/>
    <property type="project" value="UniProtKB-KW"/>
</dbReference>
<dbReference type="InterPro" id="IPR008721">
    <property type="entry name" value="ORC6_cyclin_first"/>
</dbReference>
<keyword evidence="9" id="KW-1185">Reference proteome</keyword>
<keyword evidence="4" id="KW-0238">DNA-binding</keyword>
<keyword evidence="3" id="KW-0235">DNA replication</keyword>
<proteinExistence type="inferred from homology"/>
<evidence type="ECO:0000256" key="5">
    <source>
        <dbReference type="ARBA" id="ARBA00023242"/>
    </source>
</evidence>
<evidence type="ECO:0000313" key="8">
    <source>
        <dbReference type="EMBL" id="ODV85042.1"/>
    </source>
</evidence>
<evidence type="ECO:0000256" key="1">
    <source>
        <dbReference type="ARBA" id="ARBA00004123"/>
    </source>
</evidence>
<evidence type="ECO:0000256" key="6">
    <source>
        <dbReference type="SAM" id="MobiDB-lite"/>
    </source>
</evidence>
<dbReference type="GO" id="GO:0005664">
    <property type="term" value="C:nuclear origin of replication recognition complex"/>
    <property type="evidence" value="ECO:0007669"/>
    <property type="project" value="InterPro"/>
</dbReference>
<keyword evidence="5" id="KW-0539">Nucleus</keyword>
<dbReference type="PIRSF" id="PIRSF022941">
    <property type="entry name" value="ORC6_fun"/>
    <property type="match status" value="1"/>
</dbReference>
<dbReference type="OrthoDB" id="5367324at2759"/>
<evidence type="ECO:0000256" key="2">
    <source>
        <dbReference type="ARBA" id="ARBA00010840"/>
    </source>
</evidence>
<feature type="domain" description="ORC6 first cyclin-like" evidence="7">
    <location>
        <begin position="11"/>
        <end position="96"/>
    </location>
</feature>
<gene>
    <name evidence="8" type="ORF">CANARDRAFT_28762</name>
</gene>
<evidence type="ECO:0000256" key="4">
    <source>
        <dbReference type="ARBA" id="ARBA00023125"/>
    </source>
</evidence>
<dbReference type="InterPro" id="IPR016811">
    <property type="entry name" value="ORC6_fun"/>
</dbReference>
<organism evidence="8 9">
    <name type="scientific">[Candida] arabinofermentans NRRL YB-2248</name>
    <dbReference type="NCBI Taxonomy" id="983967"/>
    <lineage>
        <taxon>Eukaryota</taxon>
        <taxon>Fungi</taxon>
        <taxon>Dikarya</taxon>
        <taxon>Ascomycota</taxon>
        <taxon>Saccharomycotina</taxon>
        <taxon>Pichiomycetes</taxon>
        <taxon>Pichiales</taxon>
        <taxon>Pichiaceae</taxon>
        <taxon>Ogataea</taxon>
        <taxon>Ogataea/Candida clade</taxon>
    </lineage>
</organism>
<dbReference type="Pfam" id="PF05460">
    <property type="entry name" value="ORC6"/>
    <property type="match status" value="1"/>
</dbReference>
<feature type="compositionally biased region" description="Polar residues" evidence="6">
    <location>
        <begin position="181"/>
        <end position="198"/>
    </location>
</feature>
<comment type="subcellular location">
    <subcellularLocation>
        <location evidence="1">Nucleus</location>
    </subcellularLocation>
</comment>
<protein>
    <recommendedName>
        <fullName evidence="7">ORC6 first cyclin-like domain-containing protein</fullName>
    </recommendedName>
</protein>